<evidence type="ECO:0000313" key="2">
    <source>
        <dbReference type="EMBL" id="CDS01263.1"/>
    </source>
</evidence>
<evidence type="ECO:0000313" key="3">
    <source>
        <dbReference type="Proteomes" id="UP000242770"/>
    </source>
</evidence>
<evidence type="ECO:0000256" key="1">
    <source>
        <dbReference type="SAM" id="MobiDB-lite"/>
    </source>
</evidence>
<proteinExistence type="predicted"/>
<dbReference type="AlphaFoldDB" id="A0A0F7S0R2"/>
<sequence>MAAASDIRHLVCNATLRDTVGVGIVTRRRANGPISVQVASSGSRAGKPCAKPAMPTRVKIS</sequence>
<feature type="region of interest" description="Disordered" evidence="1">
    <location>
        <begin position="37"/>
        <end position="61"/>
    </location>
</feature>
<organism evidence="2 3">
    <name type="scientific">Sporisorium scitamineum</name>
    <dbReference type="NCBI Taxonomy" id="49012"/>
    <lineage>
        <taxon>Eukaryota</taxon>
        <taxon>Fungi</taxon>
        <taxon>Dikarya</taxon>
        <taxon>Basidiomycota</taxon>
        <taxon>Ustilaginomycotina</taxon>
        <taxon>Ustilaginomycetes</taxon>
        <taxon>Ustilaginales</taxon>
        <taxon>Ustilaginaceae</taxon>
        <taxon>Sporisorium</taxon>
    </lineage>
</organism>
<dbReference type="EMBL" id="CCFA01003709">
    <property type="protein sequence ID" value="CDS01263.1"/>
    <property type="molecule type" value="Genomic_DNA"/>
</dbReference>
<dbReference type="Proteomes" id="UP000242770">
    <property type="component" value="Unassembled WGS sequence"/>
</dbReference>
<accession>A0A0F7S0R2</accession>
<protein>
    <submittedName>
        <fullName evidence="2">Uncharacterized protein</fullName>
    </submittedName>
</protein>
<keyword evidence="3" id="KW-1185">Reference proteome</keyword>
<reference evidence="3" key="1">
    <citation type="submission" date="2014-06" db="EMBL/GenBank/DDBJ databases">
        <authorList>
            <person name="Berkman P.J."/>
        </authorList>
    </citation>
    <scope>NUCLEOTIDE SEQUENCE [LARGE SCALE GENOMIC DNA]</scope>
</reference>
<gene>
    <name evidence="2" type="primary">SSCI62340.1</name>
</gene>
<name>A0A0F7S0R2_9BASI</name>